<keyword evidence="2" id="KW-0812">Transmembrane</keyword>
<proteinExistence type="predicted"/>
<evidence type="ECO:0000313" key="4">
    <source>
        <dbReference type="EMBL" id="GJE00211.1"/>
    </source>
</evidence>
<keyword evidence="2" id="KW-0472">Membrane</keyword>
<protein>
    <recommendedName>
        <fullName evidence="3">DUF6460 domain-containing protein</fullName>
    </recommendedName>
</protein>
<dbReference type="Pfam" id="PF20061">
    <property type="entry name" value="DUF6460"/>
    <property type="match status" value="1"/>
</dbReference>
<name>A0ABQ4SCN6_9HYPH</name>
<comment type="caution">
    <text evidence="4">The sequence shown here is derived from an EMBL/GenBank/DDBJ whole genome shotgun (WGS) entry which is preliminary data.</text>
</comment>
<reference evidence="4" key="1">
    <citation type="journal article" date="2021" name="Front. Microbiol.">
        <title>Comprehensive Comparative Genomics and Phenotyping of Methylobacterium Species.</title>
        <authorList>
            <person name="Alessa O."/>
            <person name="Ogura Y."/>
            <person name="Fujitani Y."/>
            <person name="Takami H."/>
            <person name="Hayashi T."/>
            <person name="Sahin N."/>
            <person name="Tani A."/>
        </authorList>
    </citation>
    <scope>NUCLEOTIDE SEQUENCE</scope>
    <source>
        <strain evidence="4">DSM 17168</strain>
    </source>
</reference>
<evidence type="ECO:0000256" key="1">
    <source>
        <dbReference type="SAM" id="MobiDB-lite"/>
    </source>
</evidence>
<dbReference type="Proteomes" id="UP001055153">
    <property type="component" value="Unassembled WGS sequence"/>
</dbReference>
<organism evidence="4 5">
    <name type="scientific">Methylobacterium isbiliense</name>
    <dbReference type="NCBI Taxonomy" id="315478"/>
    <lineage>
        <taxon>Bacteria</taxon>
        <taxon>Pseudomonadati</taxon>
        <taxon>Pseudomonadota</taxon>
        <taxon>Alphaproteobacteria</taxon>
        <taxon>Hyphomicrobiales</taxon>
        <taxon>Methylobacteriaceae</taxon>
        <taxon>Methylobacterium</taxon>
    </lineage>
</organism>
<evidence type="ECO:0000256" key="2">
    <source>
        <dbReference type="SAM" id="Phobius"/>
    </source>
</evidence>
<keyword evidence="5" id="KW-1185">Reference proteome</keyword>
<feature type="region of interest" description="Disordered" evidence="1">
    <location>
        <begin position="1"/>
        <end position="25"/>
    </location>
</feature>
<evidence type="ECO:0000313" key="5">
    <source>
        <dbReference type="Proteomes" id="UP001055153"/>
    </source>
</evidence>
<feature type="transmembrane region" description="Helical" evidence="2">
    <location>
        <begin position="43"/>
        <end position="63"/>
    </location>
</feature>
<dbReference type="EMBL" id="BPQQ01000022">
    <property type="protein sequence ID" value="GJE00211.1"/>
    <property type="molecule type" value="Genomic_DNA"/>
</dbReference>
<feature type="domain" description="DUF6460" evidence="3">
    <location>
        <begin position="80"/>
        <end position="113"/>
    </location>
</feature>
<feature type="transmembrane region" description="Helical" evidence="2">
    <location>
        <begin position="90"/>
        <end position="111"/>
    </location>
</feature>
<keyword evidence="2" id="KW-1133">Transmembrane helix</keyword>
<dbReference type="RefSeq" id="WP_238235087.1">
    <property type="nucleotide sequence ID" value="NZ_BPQQ01000022.1"/>
</dbReference>
<accession>A0ABQ4SCN6</accession>
<feature type="compositionally biased region" description="Basic and acidic residues" evidence="1">
    <location>
        <begin position="12"/>
        <end position="25"/>
    </location>
</feature>
<evidence type="ECO:0000259" key="3">
    <source>
        <dbReference type="Pfam" id="PF20061"/>
    </source>
</evidence>
<reference evidence="4" key="2">
    <citation type="submission" date="2021-08" db="EMBL/GenBank/DDBJ databases">
        <authorList>
            <person name="Tani A."/>
            <person name="Ola A."/>
            <person name="Ogura Y."/>
            <person name="Katsura K."/>
            <person name="Hayashi T."/>
        </authorList>
    </citation>
    <scope>NUCLEOTIDE SEQUENCE</scope>
    <source>
        <strain evidence="4">DSM 17168</strain>
    </source>
</reference>
<gene>
    <name evidence="4" type="ORF">GMJLKIPL_2129</name>
</gene>
<dbReference type="InterPro" id="IPR045594">
    <property type="entry name" value="DUF6460"/>
</dbReference>
<sequence length="115" mass="12353">MSDPRFSMPPGRPHDPHGGYEERGARRAGSDLRRFLGGSPGTVLVKLVFLSLLVGAGMAMLGITPHALYRHAFETVRALADLGFATFHDAGTWLLAGAVVVVPLWFLSRLLSGGR</sequence>